<organism evidence="2 3">
    <name type="scientific">Morchella conica CCBAS932</name>
    <dbReference type="NCBI Taxonomy" id="1392247"/>
    <lineage>
        <taxon>Eukaryota</taxon>
        <taxon>Fungi</taxon>
        <taxon>Dikarya</taxon>
        <taxon>Ascomycota</taxon>
        <taxon>Pezizomycotina</taxon>
        <taxon>Pezizomycetes</taxon>
        <taxon>Pezizales</taxon>
        <taxon>Morchellaceae</taxon>
        <taxon>Morchella</taxon>
    </lineage>
</organism>
<evidence type="ECO:0000313" key="2">
    <source>
        <dbReference type="EMBL" id="RPB14585.1"/>
    </source>
</evidence>
<proteinExistence type="predicted"/>
<evidence type="ECO:0000256" key="1">
    <source>
        <dbReference type="SAM" id="SignalP"/>
    </source>
</evidence>
<accession>A0A3N4L9A4</accession>
<dbReference type="OrthoDB" id="10623259at2759"/>
<dbReference type="InParanoid" id="A0A3N4L9A4"/>
<evidence type="ECO:0000313" key="3">
    <source>
        <dbReference type="Proteomes" id="UP000277580"/>
    </source>
</evidence>
<keyword evidence="1" id="KW-0732">Signal</keyword>
<dbReference type="EMBL" id="ML119117">
    <property type="protein sequence ID" value="RPB14585.1"/>
    <property type="molecule type" value="Genomic_DNA"/>
</dbReference>
<keyword evidence="3" id="KW-1185">Reference proteome</keyword>
<name>A0A3N4L9A4_9PEZI</name>
<feature type="chain" id="PRO_5018108395" evidence="1">
    <location>
        <begin position="26"/>
        <end position="202"/>
    </location>
</feature>
<feature type="signal peptide" evidence="1">
    <location>
        <begin position="1"/>
        <end position="25"/>
    </location>
</feature>
<gene>
    <name evidence="2" type="ORF">P167DRAFT_572314</name>
</gene>
<protein>
    <submittedName>
        <fullName evidence="2">Uncharacterized protein</fullName>
    </submittedName>
</protein>
<sequence>MTTQALLRAFLLLVAVLLLASRAIAQNNNAKHMLQAPVPAEPIAALSAGWALQTTPCPAGTHGGPPAGHCCPHGAALVEYVPSSTGVVEIICCPEGEERDECVRAVEARPACADTAWVLWLDERDGGRFCCGGGGEDEECLGVRDGGGGGDLRRRQETTEAPITSTFVTTVSPTATTLVYAYLTTYWTNHYTTVRLLACLLT</sequence>
<dbReference type="Proteomes" id="UP000277580">
    <property type="component" value="Unassembled WGS sequence"/>
</dbReference>
<dbReference type="AlphaFoldDB" id="A0A3N4L9A4"/>
<reference evidence="2 3" key="1">
    <citation type="journal article" date="2018" name="Nat. Ecol. Evol.">
        <title>Pezizomycetes genomes reveal the molecular basis of ectomycorrhizal truffle lifestyle.</title>
        <authorList>
            <person name="Murat C."/>
            <person name="Payen T."/>
            <person name="Noel B."/>
            <person name="Kuo A."/>
            <person name="Morin E."/>
            <person name="Chen J."/>
            <person name="Kohler A."/>
            <person name="Krizsan K."/>
            <person name="Balestrini R."/>
            <person name="Da Silva C."/>
            <person name="Montanini B."/>
            <person name="Hainaut M."/>
            <person name="Levati E."/>
            <person name="Barry K.W."/>
            <person name="Belfiori B."/>
            <person name="Cichocki N."/>
            <person name="Clum A."/>
            <person name="Dockter R.B."/>
            <person name="Fauchery L."/>
            <person name="Guy J."/>
            <person name="Iotti M."/>
            <person name="Le Tacon F."/>
            <person name="Lindquist E.A."/>
            <person name="Lipzen A."/>
            <person name="Malagnac F."/>
            <person name="Mello A."/>
            <person name="Molinier V."/>
            <person name="Miyauchi S."/>
            <person name="Poulain J."/>
            <person name="Riccioni C."/>
            <person name="Rubini A."/>
            <person name="Sitrit Y."/>
            <person name="Splivallo R."/>
            <person name="Traeger S."/>
            <person name="Wang M."/>
            <person name="Zifcakova L."/>
            <person name="Wipf D."/>
            <person name="Zambonelli A."/>
            <person name="Paolocci F."/>
            <person name="Nowrousian M."/>
            <person name="Ottonello S."/>
            <person name="Baldrian P."/>
            <person name="Spatafora J.W."/>
            <person name="Henrissat B."/>
            <person name="Nagy L.G."/>
            <person name="Aury J.M."/>
            <person name="Wincker P."/>
            <person name="Grigoriev I.V."/>
            <person name="Bonfante P."/>
            <person name="Martin F.M."/>
        </authorList>
    </citation>
    <scope>NUCLEOTIDE SEQUENCE [LARGE SCALE GENOMIC DNA]</scope>
    <source>
        <strain evidence="2 3">CCBAS932</strain>
    </source>
</reference>